<sequence length="60" mass="6598">MLRLHMRPTDSMNLVAWPDRASERDDISAARLETRKAAVSTRSRPPAAFGDAGFRVASAI</sequence>
<evidence type="ECO:0000313" key="2">
    <source>
        <dbReference type="Proteomes" id="UP000244755"/>
    </source>
</evidence>
<protein>
    <submittedName>
        <fullName evidence="1">Uncharacterized protein</fullName>
    </submittedName>
</protein>
<keyword evidence="2" id="KW-1185">Reference proteome</keyword>
<proteinExistence type="predicted"/>
<dbReference type="Proteomes" id="UP000244755">
    <property type="component" value="Chromosome 1"/>
</dbReference>
<dbReference type="KEGG" id="mee:DA075_09790"/>
<reference evidence="1 2" key="1">
    <citation type="submission" date="2018-04" db="EMBL/GenBank/DDBJ databases">
        <title>Methylobacterium sp. PR1016A genome.</title>
        <authorList>
            <person name="Park W."/>
        </authorList>
    </citation>
    <scope>NUCLEOTIDE SEQUENCE [LARGE SCALE GENOMIC DNA]</scope>
    <source>
        <strain evidence="1 2">PR1016A</strain>
    </source>
</reference>
<accession>A0A2R4WI07</accession>
<gene>
    <name evidence="1" type="ORF">DA075_09790</name>
</gene>
<name>A0A2R4WI07_9HYPH</name>
<dbReference type="EMBL" id="CP028843">
    <property type="protein sequence ID" value="AWB21165.1"/>
    <property type="molecule type" value="Genomic_DNA"/>
</dbReference>
<organism evidence="1 2">
    <name type="scientific">Methylobacterium currus</name>
    <dbReference type="NCBI Taxonomy" id="2051553"/>
    <lineage>
        <taxon>Bacteria</taxon>
        <taxon>Pseudomonadati</taxon>
        <taxon>Pseudomonadota</taxon>
        <taxon>Alphaproteobacteria</taxon>
        <taxon>Hyphomicrobiales</taxon>
        <taxon>Methylobacteriaceae</taxon>
        <taxon>Methylobacterium</taxon>
    </lineage>
</organism>
<dbReference type="AlphaFoldDB" id="A0A2R4WI07"/>
<evidence type="ECO:0000313" key="1">
    <source>
        <dbReference type="EMBL" id="AWB21165.1"/>
    </source>
</evidence>